<dbReference type="Pfam" id="PF12770">
    <property type="entry name" value="CHAT"/>
    <property type="match status" value="1"/>
</dbReference>
<accession>A0A4Y8MX57</accession>
<dbReference type="EMBL" id="SNVI01000002">
    <property type="protein sequence ID" value="TFE42024.1"/>
    <property type="molecule type" value="Genomic_DNA"/>
</dbReference>
<feature type="domain" description="CHAT" evidence="1">
    <location>
        <begin position="1017"/>
        <end position="1242"/>
    </location>
</feature>
<dbReference type="InterPro" id="IPR024983">
    <property type="entry name" value="CHAT_dom"/>
</dbReference>
<dbReference type="AlphaFoldDB" id="A0A4Y8MX57"/>
<evidence type="ECO:0000259" key="1">
    <source>
        <dbReference type="Pfam" id="PF12770"/>
    </source>
</evidence>
<dbReference type="RefSeq" id="WP_134465300.1">
    <property type="nucleotide sequence ID" value="NZ_JBHMFL010000100.1"/>
</dbReference>
<name>A0A4Y8MX57_9BURK</name>
<dbReference type="Proteomes" id="UP000297385">
    <property type="component" value="Unassembled WGS sequence"/>
</dbReference>
<organism evidence="2 3">
    <name type="scientific">Paraburkholderia dipogonis</name>
    <dbReference type="NCBI Taxonomy" id="1211383"/>
    <lineage>
        <taxon>Bacteria</taxon>
        <taxon>Pseudomonadati</taxon>
        <taxon>Pseudomonadota</taxon>
        <taxon>Betaproteobacteria</taxon>
        <taxon>Burkholderiales</taxon>
        <taxon>Burkholderiaceae</taxon>
        <taxon>Paraburkholderia</taxon>
    </lineage>
</organism>
<reference evidence="2 3" key="1">
    <citation type="submission" date="2019-03" db="EMBL/GenBank/DDBJ databases">
        <title>Complete Genome Sequence of Paraburkholderia dipogonis ICMP 19430T, a Nitrogen-fixing Symbiont of the South African Invasive Legume Dipogon lignosus in New Zealand.</title>
        <authorList>
            <person name="De Meyer S.E."/>
        </authorList>
    </citation>
    <scope>NUCLEOTIDE SEQUENCE [LARGE SCALE GENOMIC DNA]</scope>
    <source>
        <strain evidence="2 3">ICMP 19430</strain>
    </source>
</reference>
<sequence>MEDQKTSARRLPGFNPFDLYTDGASPQPGEADLIVGGSTDEVIGRMAAFLWMAVRDSEGKFPFQGITVISPPQLVWDRSDTDILNLILKAVDDLRRSPADDEEVSRLRDLLSVVRCERLELAEVLNALEATGEHRLVLIPMASAYRDQNLQSQQLPLGKTGVLIAEDSWVPYVATLASRCIDLARSAGHTLVFEVPDSPPARDRNQKLLVDIDGLYPCFVASEGETDPGAILLDGVDKWVAMVVSGRLQDAMDEVNAADISPAYKSQLRVQLVDRCEDIELKAQVIKQELANGTNVPPEFAARFGRIALRAGDEQTAERLLEQGIPHVADRNLLEAVLISCTELGNPELVRRAFERLATLFPDSELLRTNRELRLMQYCQIVQRGEPQPPSRAGFNDLENYLADNLSAQGPIVYENLLDTVAQRWAGESELAVICCAIHAQARNESVAALTLGLSAAVSKHYDRQATSILLSVMRRMMLLDEISQKHLELYKQPLRQVIAYLASHPSDAHMRVALAKVLSVESCGAIGLPMIASLTLDMVKEGFQLAPETEMTAAEVEDDDAMAFFQRALSYLEKLPAVEIGVTRLPKDLVGDNPQGLVNFLTRMIHYGGNRRGEDVDLNLLEKYTWLICLLTTYAKGVGEDLDALRLLAGKYWLDGQSQRARDIAEQILEVAGDDQNRRRLAWSSFADIYQRARSPIDALVGIACSFACETEVSAADIWHEVYTLHRVVRDLGLHTIAADLIPTCHKLLEQLDLGAEARLRLQTIELGLHLSDPPENDVQALSALVADATNHCKEVIDAKGELMPAASLLAQSAGLLERAGGQLNPTTTDVLNAAFRGVGPRSAAFLRAVSAAVPSIGDVVSLHNRLEDARNSQDVTGDMVAVVMTARRLLNEAPGALVPEEAAVAIELLADRAVDSPASARKLDTAWPANYARALSKEGLAVLMLGLNNKGELASILANDGNLDARISTEGDRTFLRRLGKWSADYPYRYGFIDREDGNNEFYLSMGDLDMPIPSSPNILVIAEPVLQQIPVNLVLDAGEFAGRTRSIGYAPSLTWFEAARRSPAQHDDRRLAWISTSEDPEKVGTLEMILERLRSTFEAHHFTIDTSRQIPKNFKGAQMVVITAHGGLTTEKRFIHRISDEEMLAESPEALARALAGVEMVILFVCSGGRSDRHPLGNTTVGLPKMLLDRGCRTVIASPWPLAAVVTGPWLEEFMVAWDAGETAAAATIRANQAVYRRLGDPPQYSLAMAVHGDVLLSMRS</sequence>
<gene>
    <name evidence="2" type="ORF">E2553_36025</name>
</gene>
<evidence type="ECO:0000313" key="3">
    <source>
        <dbReference type="Proteomes" id="UP000297385"/>
    </source>
</evidence>
<proteinExistence type="predicted"/>
<protein>
    <submittedName>
        <fullName evidence="2">CHAT domain-containing protein</fullName>
    </submittedName>
</protein>
<comment type="caution">
    <text evidence="2">The sequence shown here is derived from an EMBL/GenBank/DDBJ whole genome shotgun (WGS) entry which is preliminary data.</text>
</comment>
<evidence type="ECO:0000313" key="2">
    <source>
        <dbReference type="EMBL" id="TFE42024.1"/>
    </source>
</evidence>
<dbReference type="GeneID" id="97310843"/>